<evidence type="ECO:0000256" key="1">
    <source>
        <dbReference type="SAM" id="MobiDB-lite"/>
    </source>
</evidence>
<evidence type="ECO:0000313" key="5">
    <source>
        <dbReference type="Proteomes" id="UP001165267"/>
    </source>
</evidence>
<keyword evidence="2" id="KW-0472">Membrane</keyword>
<feature type="transmembrane region" description="Helical" evidence="2">
    <location>
        <begin position="51"/>
        <end position="73"/>
    </location>
</feature>
<dbReference type="RefSeq" id="WP_257512406.1">
    <property type="nucleotide sequence ID" value="NZ_JANKHG010000018.1"/>
</dbReference>
<dbReference type="EMBL" id="JANKHG010000018">
    <property type="protein sequence ID" value="MCR2747179.1"/>
    <property type="molecule type" value="Genomic_DNA"/>
</dbReference>
<name>A0ABT1XJ53_9BURK</name>
<keyword evidence="2" id="KW-0812">Transmembrane</keyword>
<dbReference type="InterPro" id="IPR019886">
    <property type="entry name" value="Na_symporter_ssu"/>
</dbReference>
<feature type="region of interest" description="Disordered" evidence="1">
    <location>
        <begin position="89"/>
        <end position="109"/>
    </location>
</feature>
<organism evidence="4 5">
    <name type="scientific">Limnobacter parvus</name>
    <dbReference type="NCBI Taxonomy" id="2939690"/>
    <lineage>
        <taxon>Bacteria</taxon>
        <taxon>Pseudomonadati</taxon>
        <taxon>Pseudomonadota</taxon>
        <taxon>Betaproteobacteria</taxon>
        <taxon>Burkholderiales</taxon>
        <taxon>Burkholderiaceae</taxon>
        <taxon>Limnobacter</taxon>
    </lineage>
</organism>
<keyword evidence="2" id="KW-1133">Transmembrane helix</keyword>
<gene>
    <name evidence="4" type="ORF">NSP04_11020</name>
</gene>
<evidence type="ECO:0000259" key="3">
    <source>
        <dbReference type="Pfam" id="PF13937"/>
    </source>
</evidence>
<evidence type="ECO:0000313" key="4">
    <source>
        <dbReference type="EMBL" id="MCR2747179.1"/>
    </source>
</evidence>
<reference evidence="4" key="1">
    <citation type="submission" date="2022-07" db="EMBL/GenBank/DDBJ databases">
        <authorList>
            <person name="Xamxidin M."/>
        </authorList>
    </citation>
    <scope>NUCLEOTIDE SEQUENCE</scope>
    <source>
        <strain evidence="4">YS8-69</strain>
    </source>
</reference>
<keyword evidence="5" id="KW-1185">Reference proteome</keyword>
<dbReference type="NCBIfam" id="TIGR03647">
    <property type="entry name" value="Na_symport_sm"/>
    <property type="match status" value="1"/>
</dbReference>
<comment type="caution">
    <text evidence="4">The sequence shown here is derived from an EMBL/GenBank/DDBJ whole genome shotgun (WGS) entry which is preliminary data.</text>
</comment>
<proteinExistence type="predicted"/>
<accession>A0ABT1XJ53</accession>
<feature type="domain" description="Sodium symporter small subunit" evidence="3">
    <location>
        <begin position="11"/>
        <end position="83"/>
    </location>
</feature>
<sequence length="109" mass="12624">MQSPPPTPLEKDYWQQVKRITGRLLVVWIALILIVVLFVPRLGITVYGVPLTYWLISSVLLLSFLGLVACYAWRLDRLESEFKRAVENNRNLPGDRHEEQHRRGGETPL</sequence>
<dbReference type="Pfam" id="PF13937">
    <property type="entry name" value="DUF4212"/>
    <property type="match status" value="1"/>
</dbReference>
<evidence type="ECO:0000256" key="2">
    <source>
        <dbReference type="SAM" id="Phobius"/>
    </source>
</evidence>
<feature type="transmembrane region" description="Helical" evidence="2">
    <location>
        <begin position="20"/>
        <end position="39"/>
    </location>
</feature>
<protein>
    <submittedName>
        <fullName evidence="4">DUF4212 domain-containing protein</fullName>
    </submittedName>
</protein>
<dbReference type="Proteomes" id="UP001165267">
    <property type="component" value="Unassembled WGS sequence"/>
</dbReference>